<keyword evidence="6" id="KW-0732">Signal</keyword>
<proteinExistence type="inferred from homology"/>
<organism evidence="11 12">
    <name type="scientific">Thalassolituus hydrocarboniclasticus</name>
    <dbReference type="NCBI Taxonomy" id="2742796"/>
    <lineage>
        <taxon>Bacteria</taxon>
        <taxon>Pseudomonadati</taxon>
        <taxon>Pseudomonadota</taxon>
        <taxon>Gammaproteobacteria</taxon>
        <taxon>Oceanospirillales</taxon>
        <taxon>Oceanospirillaceae</taxon>
        <taxon>Thalassolituus</taxon>
    </lineage>
</organism>
<dbReference type="SUPFAM" id="SSF89392">
    <property type="entry name" value="Prokaryotic lipoproteins and lipoprotein localization factors"/>
    <property type="match status" value="1"/>
</dbReference>
<evidence type="ECO:0000313" key="12">
    <source>
        <dbReference type="Proteomes" id="UP001065322"/>
    </source>
</evidence>
<evidence type="ECO:0000256" key="2">
    <source>
        <dbReference type="ARBA" id="ARBA00007615"/>
    </source>
</evidence>
<evidence type="ECO:0000256" key="10">
    <source>
        <dbReference type="HAMAP-Rule" id="MF_00240"/>
    </source>
</evidence>
<dbReference type="CDD" id="cd16325">
    <property type="entry name" value="LolA"/>
    <property type="match status" value="1"/>
</dbReference>
<dbReference type="InterPro" id="IPR029046">
    <property type="entry name" value="LolA/LolB/LppX"/>
</dbReference>
<evidence type="ECO:0000256" key="1">
    <source>
        <dbReference type="ARBA" id="ARBA00004418"/>
    </source>
</evidence>
<keyword evidence="9 10" id="KW-0143">Chaperone</keyword>
<accession>A0ABY6AC93</accession>
<comment type="function">
    <text evidence="10">Participates in the translocation of lipoproteins from the inner membrane to the outer membrane. Only forms a complex with a lipoprotein if the residue after the N-terminal Cys is not an aspartate (The Asp acts as a targeting signal to indicate that the lipoprotein should stay in the inner membrane).</text>
</comment>
<evidence type="ECO:0000313" key="11">
    <source>
        <dbReference type="EMBL" id="UXD87535.1"/>
    </source>
</evidence>
<evidence type="ECO:0000256" key="8">
    <source>
        <dbReference type="ARBA" id="ARBA00022927"/>
    </source>
</evidence>
<evidence type="ECO:0000256" key="6">
    <source>
        <dbReference type="ARBA" id="ARBA00022729"/>
    </source>
</evidence>
<dbReference type="HAMAP" id="MF_00240">
    <property type="entry name" value="LolA"/>
    <property type="match status" value="1"/>
</dbReference>
<keyword evidence="5 10" id="KW-0813">Transport</keyword>
<dbReference type="EMBL" id="CP054475">
    <property type="protein sequence ID" value="UXD87535.1"/>
    <property type="molecule type" value="Genomic_DNA"/>
</dbReference>
<evidence type="ECO:0000256" key="5">
    <source>
        <dbReference type="ARBA" id="ARBA00022448"/>
    </source>
</evidence>
<comment type="similarity">
    <text evidence="2 10">Belongs to the LolA family.</text>
</comment>
<dbReference type="Gene3D" id="2.50.20.10">
    <property type="entry name" value="Lipoprotein localisation LolA/LolB/LppX"/>
    <property type="match status" value="1"/>
</dbReference>
<dbReference type="Pfam" id="PF03548">
    <property type="entry name" value="LolA"/>
    <property type="match status" value="1"/>
</dbReference>
<dbReference type="RefSeq" id="WP_260999445.1">
    <property type="nucleotide sequence ID" value="NZ_CP054475.1"/>
</dbReference>
<evidence type="ECO:0000256" key="7">
    <source>
        <dbReference type="ARBA" id="ARBA00022764"/>
    </source>
</evidence>
<evidence type="ECO:0000256" key="3">
    <source>
        <dbReference type="ARBA" id="ARBA00011245"/>
    </source>
</evidence>
<dbReference type="Proteomes" id="UP001065322">
    <property type="component" value="Chromosome"/>
</dbReference>
<keyword evidence="12" id="KW-1185">Reference proteome</keyword>
<dbReference type="InterPro" id="IPR004564">
    <property type="entry name" value="OM_lipoprot_carrier_LolA-like"/>
</dbReference>
<dbReference type="PANTHER" id="PTHR35869">
    <property type="entry name" value="OUTER-MEMBRANE LIPOPROTEIN CARRIER PROTEIN"/>
    <property type="match status" value="1"/>
</dbReference>
<keyword evidence="11" id="KW-0449">Lipoprotein</keyword>
<evidence type="ECO:0000256" key="4">
    <source>
        <dbReference type="ARBA" id="ARBA00014035"/>
    </source>
</evidence>
<dbReference type="InterPro" id="IPR018323">
    <property type="entry name" value="OM_lipoprot_carrier_LolA_Pbac"/>
</dbReference>
<keyword evidence="7 10" id="KW-0574">Periplasm</keyword>
<comment type="subcellular location">
    <subcellularLocation>
        <location evidence="1 10">Periplasm</location>
    </subcellularLocation>
</comment>
<keyword evidence="8 10" id="KW-0653">Protein transport</keyword>
<protein>
    <recommendedName>
        <fullName evidence="4 10">Outer-membrane lipoprotein carrier protein</fullName>
    </recommendedName>
</protein>
<dbReference type="NCBIfam" id="TIGR00547">
    <property type="entry name" value="lolA"/>
    <property type="match status" value="1"/>
</dbReference>
<comment type="subunit">
    <text evidence="3 10">Monomer.</text>
</comment>
<evidence type="ECO:0000256" key="9">
    <source>
        <dbReference type="ARBA" id="ARBA00023186"/>
    </source>
</evidence>
<reference evidence="12" key="1">
    <citation type="submission" date="2020-06" db="EMBL/GenBank/DDBJ databases">
        <title>Thalassolituus marinus alknpb1M-1, a hydrocarbon-degrading bacterium isolated from the deep-sea overlying water using an in-situ strategy from the South China Sea basin.</title>
        <authorList>
            <person name="Dong C."/>
            <person name="Chen Y."/>
            <person name="Shao Z."/>
        </authorList>
    </citation>
    <scope>NUCLEOTIDE SEQUENCE [LARGE SCALE GENOMIC DNA]</scope>
    <source>
        <strain evidence="12">alknpb1M-1</strain>
    </source>
</reference>
<name>A0ABY6AC93_9GAMM</name>
<sequence length="228" mass="25439">MTYAKKMVTDVFLSESFRKYWLIFIGALTFSLSSGAQSSNDALADFLLRLKQLQSLESSFVQTTRDTSGRILQQMSGSLTVAKPGKMRWQTDAPFEQLVVSDGKLIWIYDMDLEQVTIRDMDQRVQETPALLLSGSTADVEKSFVVAKETASNDIIFQLVPKDPSQLFESLEFHYQGKNLKRMMIYDAAGQVTEISFSAANINTAVDPAAFIFDVPEGVDVIDGRHGI</sequence>
<gene>
    <name evidence="10 11" type="primary">lolA</name>
    <name evidence="11" type="ORF">HUF19_08850</name>
</gene>
<dbReference type="PANTHER" id="PTHR35869:SF1">
    <property type="entry name" value="OUTER-MEMBRANE LIPOPROTEIN CARRIER PROTEIN"/>
    <property type="match status" value="1"/>
</dbReference>